<sequence>MSKLVITVAVVATVSFAQMIPINPPNGVWAPPRADSRCGPDFGWAGCGDGLCCSASEWCGSGPMHCGGPMGNWGQGGGNNWQGGWGQGNNWQGDYNAWQGGYNDWQGGYNDGQGGWNGNGQGMGPPNGAWGPPRGDSRCGPDFGWAGCDSGQCCSMSEYCGYGPQFCNNNWL</sequence>
<dbReference type="OrthoDB" id="5985073at2759"/>
<dbReference type="Proteomes" id="UP000290189">
    <property type="component" value="Unassembled WGS sequence"/>
</dbReference>
<evidence type="ECO:0000256" key="3">
    <source>
        <dbReference type="SAM" id="SignalP"/>
    </source>
</evidence>
<dbReference type="GO" id="GO:0008061">
    <property type="term" value="F:chitin binding"/>
    <property type="evidence" value="ECO:0007669"/>
    <property type="project" value="UniProtKB-KW"/>
</dbReference>
<evidence type="ECO:0008006" key="8">
    <source>
        <dbReference type="Google" id="ProtNLM"/>
    </source>
</evidence>
<feature type="region of interest" description="Disordered" evidence="2">
    <location>
        <begin position="109"/>
        <end position="135"/>
    </location>
</feature>
<feature type="compositionally biased region" description="Gly residues" evidence="2">
    <location>
        <begin position="109"/>
        <end position="125"/>
    </location>
</feature>
<dbReference type="Proteomes" id="UP000039324">
    <property type="component" value="Unassembled WGS sequence"/>
</dbReference>
<keyword evidence="6" id="KW-1185">Reference proteome</keyword>
<dbReference type="InterPro" id="IPR036861">
    <property type="entry name" value="Endochitinase-like_sf"/>
</dbReference>
<name>A0A0G4J6I2_PLABS</name>
<evidence type="ECO:0000313" key="4">
    <source>
        <dbReference type="EMBL" id="CEP03198.1"/>
    </source>
</evidence>
<dbReference type="CDD" id="cd00035">
    <property type="entry name" value="ChtBD1"/>
    <property type="match status" value="1"/>
</dbReference>
<dbReference type="Gene3D" id="3.30.60.10">
    <property type="entry name" value="Endochitinase-like"/>
    <property type="match status" value="2"/>
</dbReference>
<keyword evidence="3" id="KW-0732">Signal</keyword>
<geneLocation type="mitochondrion" evidence="5"/>
<gene>
    <name evidence="4" type="ORF">PBRA_002958</name>
    <name evidence="5" type="ORF">PLBR_LOCUS2654</name>
</gene>
<feature type="chain" id="PRO_5036293221" description="Chitin-binding type-1 domain-containing protein" evidence="3">
    <location>
        <begin position="18"/>
        <end position="172"/>
    </location>
</feature>
<dbReference type="SUPFAM" id="SSF57016">
    <property type="entry name" value="Plant lectins/antimicrobial peptides"/>
    <property type="match status" value="2"/>
</dbReference>
<protein>
    <recommendedName>
        <fullName evidence="8">Chitin-binding type-1 domain-containing protein</fullName>
    </recommendedName>
</protein>
<evidence type="ECO:0000313" key="5">
    <source>
        <dbReference type="EMBL" id="SPQ95439.1"/>
    </source>
</evidence>
<reference evidence="4 6" key="1">
    <citation type="submission" date="2015-02" db="EMBL/GenBank/DDBJ databases">
        <authorList>
            <person name="Chooi Y.-H."/>
        </authorList>
    </citation>
    <scope>NUCLEOTIDE SEQUENCE [LARGE SCALE GENOMIC DNA]</scope>
    <source>
        <strain evidence="4">E3</strain>
    </source>
</reference>
<evidence type="ECO:0000256" key="2">
    <source>
        <dbReference type="SAM" id="MobiDB-lite"/>
    </source>
</evidence>
<feature type="signal peptide" evidence="3">
    <location>
        <begin position="1"/>
        <end position="17"/>
    </location>
</feature>
<keyword evidence="1" id="KW-0147">Chitin-binding</keyword>
<proteinExistence type="predicted"/>
<dbReference type="EMBL" id="OVEO01000004">
    <property type="protein sequence ID" value="SPQ95439.1"/>
    <property type="molecule type" value="Genomic_DNA"/>
</dbReference>
<dbReference type="AlphaFoldDB" id="A0A0G4J6I2"/>
<reference evidence="5 7" key="2">
    <citation type="submission" date="2018-03" db="EMBL/GenBank/DDBJ databases">
        <authorList>
            <person name="Fogelqvist J."/>
        </authorList>
    </citation>
    <scope>NUCLEOTIDE SEQUENCE [LARGE SCALE GENOMIC DNA]</scope>
</reference>
<evidence type="ECO:0000313" key="6">
    <source>
        <dbReference type="Proteomes" id="UP000039324"/>
    </source>
</evidence>
<evidence type="ECO:0000256" key="1">
    <source>
        <dbReference type="ARBA" id="ARBA00022669"/>
    </source>
</evidence>
<dbReference type="EMBL" id="CDSF01000144">
    <property type="protein sequence ID" value="CEP03198.1"/>
    <property type="molecule type" value="Genomic_DNA"/>
</dbReference>
<accession>A0A0G4J6I2</accession>
<evidence type="ECO:0000313" key="7">
    <source>
        <dbReference type="Proteomes" id="UP000290189"/>
    </source>
</evidence>
<organism evidence="4 6">
    <name type="scientific">Plasmodiophora brassicae</name>
    <name type="common">Clubroot disease agent</name>
    <dbReference type="NCBI Taxonomy" id="37360"/>
    <lineage>
        <taxon>Eukaryota</taxon>
        <taxon>Sar</taxon>
        <taxon>Rhizaria</taxon>
        <taxon>Endomyxa</taxon>
        <taxon>Phytomyxea</taxon>
        <taxon>Plasmodiophorida</taxon>
        <taxon>Plasmodiophoridae</taxon>
        <taxon>Plasmodiophora</taxon>
    </lineage>
</organism>
<keyword evidence="5" id="KW-0496">Mitochondrion</keyword>